<dbReference type="InterPro" id="IPR009014">
    <property type="entry name" value="Transketo_C/PFOR_II"/>
</dbReference>
<comment type="caution">
    <text evidence="2">The sequence shown here is derived from an EMBL/GenBank/DDBJ whole genome shotgun (WGS) entry which is preliminary data.</text>
</comment>
<dbReference type="SUPFAM" id="SSF52518">
    <property type="entry name" value="Thiamin diphosphate-binding fold (THDP-binding)"/>
    <property type="match status" value="1"/>
</dbReference>
<name>A0ABV8C041_9PSEU</name>
<dbReference type="PANTHER" id="PTHR43825:SF1">
    <property type="entry name" value="TRANSKETOLASE-LIKE PYRIMIDINE-BINDING DOMAIN-CONTAINING PROTEIN"/>
    <property type="match status" value="1"/>
</dbReference>
<evidence type="ECO:0000313" key="2">
    <source>
        <dbReference type="EMBL" id="MFC3895369.1"/>
    </source>
</evidence>
<dbReference type="SUPFAM" id="SSF52922">
    <property type="entry name" value="TK C-terminal domain-like"/>
    <property type="match status" value="1"/>
</dbReference>
<dbReference type="Gene3D" id="3.40.50.970">
    <property type="match status" value="1"/>
</dbReference>
<organism evidence="2 3">
    <name type="scientific">Lentzea rhizosphaerae</name>
    <dbReference type="NCBI Taxonomy" id="2041025"/>
    <lineage>
        <taxon>Bacteria</taxon>
        <taxon>Bacillati</taxon>
        <taxon>Actinomycetota</taxon>
        <taxon>Actinomycetes</taxon>
        <taxon>Pseudonocardiales</taxon>
        <taxon>Pseudonocardiaceae</taxon>
        <taxon>Lentzea</taxon>
    </lineage>
</organism>
<sequence>MTALADLREGVRFDPATTTAFEACRLAQLDLAREDPRVVSVEADLGDCWGLEFREQMPDRFLDFGIAEASAVGAAAGLAMGGKRPFLNTFGTFALMRAAEQVRLDICYHRAPVVIAGMFTGIAAGFSGPTHHAIEDVSVARALPNLTVIAPADAVQAYDATRAAFAHNAPVYLRLGVEPGDQVYDAHEPFEIGRGRVLREGDRLTIVTCGVTIVPEVLKAAERLGDVEVIDMPTIKPIDREVLVRSASRTGRVVTVEEHSTIGGLGSAVAEVLAEHAPVPLRRIGLPDAFVKEIGDYAEQLRRFELDAEGVERQVRAWVS</sequence>
<dbReference type="SMART" id="SM00861">
    <property type="entry name" value="Transket_pyr"/>
    <property type="match status" value="1"/>
</dbReference>
<reference evidence="3" key="1">
    <citation type="journal article" date="2019" name="Int. J. Syst. Evol. Microbiol.">
        <title>The Global Catalogue of Microorganisms (GCM) 10K type strain sequencing project: providing services to taxonomists for standard genome sequencing and annotation.</title>
        <authorList>
            <consortium name="The Broad Institute Genomics Platform"/>
            <consortium name="The Broad Institute Genome Sequencing Center for Infectious Disease"/>
            <person name="Wu L."/>
            <person name="Ma J."/>
        </authorList>
    </citation>
    <scope>NUCLEOTIDE SEQUENCE [LARGE SCALE GENOMIC DNA]</scope>
    <source>
        <strain evidence="3">CGMCC 4.7405</strain>
    </source>
</reference>
<dbReference type="PANTHER" id="PTHR43825">
    <property type="entry name" value="PYRUVATE DEHYDROGENASE E1 COMPONENT"/>
    <property type="match status" value="1"/>
</dbReference>
<dbReference type="InterPro" id="IPR029061">
    <property type="entry name" value="THDP-binding"/>
</dbReference>
<proteinExistence type="predicted"/>
<dbReference type="Gene3D" id="3.40.50.920">
    <property type="match status" value="1"/>
</dbReference>
<evidence type="ECO:0000259" key="1">
    <source>
        <dbReference type="SMART" id="SM00861"/>
    </source>
</evidence>
<accession>A0ABV8C041</accession>
<dbReference type="CDD" id="cd07033">
    <property type="entry name" value="TPP_PYR_DXS_TK_like"/>
    <property type="match status" value="1"/>
</dbReference>
<dbReference type="RefSeq" id="WP_382376916.1">
    <property type="nucleotide sequence ID" value="NZ_JBHRZI010000023.1"/>
</dbReference>
<dbReference type="Pfam" id="PF02779">
    <property type="entry name" value="Transket_pyr"/>
    <property type="match status" value="1"/>
</dbReference>
<gene>
    <name evidence="2" type="ORF">ACFOWZ_28145</name>
</gene>
<evidence type="ECO:0000313" key="3">
    <source>
        <dbReference type="Proteomes" id="UP001595690"/>
    </source>
</evidence>
<keyword evidence="3" id="KW-1185">Reference proteome</keyword>
<dbReference type="InterPro" id="IPR005475">
    <property type="entry name" value="Transketolase-like_Pyr-bd"/>
</dbReference>
<dbReference type="Proteomes" id="UP001595690">
    <property type="component" value="Unassembled WGS sequence"/>
</dbReference>
<dbReference type="InterPro" id="IPR033248">
    <property type="entry name" value="Transketolase_C"/>
</dbReference>
<protein>
    <submittedName>
        <fullName evidence="2">Transketolase family protein</fullName>
    </submittedName>
</protein>
<dbReference type="InterPro" id="IPR051157">
    <property type="entry name" value="PDH/Transketolase"/>
</dbReference>
<feature type="domain" description="Transketolase-like pyrimidine-binding" evidence="1">
    <location>
        <begin position="18"/>
        <end position="183"/>
    </location>
</feature>
<dbReference type="Pfam" id="PF02780">
    <property type="entry name" value="Transketolase_C"/>
    <property type="match status" value="1"/>
</dbReference>
<dbReference type="EMBL" id="JBHRZI010000023">
    <property type="protein sequence ID" value="MFC3895369.1"/>
    <property type="molecule type" value="Genomic_DNA"/>
</dbReference>